<organism evidence="1 2">
    <name type="scientific">Acidomonas methanolica NBRC 104435</name>
    <dbReference type="NCBI Taxonomy" id="1231351"/>
    <lineage>
        <taxon>Bacteria</taxon>
        <taxon>Pseudomonadati</taxon>
        <taxon>Pseudomonadota</taxon>
        <taxon>Alphaproteobacteria</taxon>
        <taxon>Acetobacterales</taxon>
        <taxon>Acetobacteraceae</taxon>
        <taxon>Acidomonas</taxon>
    </lineage>
</organism>
<dbReference type="RefSeq" id="WP_042057295.1">
    <property type="nucleotide sequence ID" value="NZ_BAND01000031.1"/>
</dbReference>
<evidence type="ECO:0000313" key="1">
    <source>
        <dbReference type="EMBL" id="GAJ28544.1"/>
    </source>
</evidence>
<dbReference type="AlphaFoldDB" id="A0A023D384"/>
<protein>
    <submittedName>
        <fullName evidence="1">Uncharacterized protein</fullName>
    </submittedName>
</protein>
<sequence length="304" mass="34382">MTADALDRFLIGELTHPVDPRLVAFVRAIVGERRPLGVLFYGSGLRAFDADGLFDFYILLDSLEDWPQSAPLRLGNALLPPNVHYVERDGLRAKVALLTLDQFLARSRPDSRDTTIWARFCQPVRLVWVRDERAADRILAAIRGCVMTAAGWAARLGEGPMTAESWWSGLFIRTYGVELRVETPERARVLMADGEARYAALLPLAWRAAGLAFDRDGPALTPLVTPERARRRWARIARRGRMLNVARLLKAAFTFEGGAAYLAWKILRHGGPDLRLSPFEARHPLLCLPRLLWRARTVLLRRRK</sequence>
<dbReference type="OrthoDB" id="7340718at2"/>
<reference evidence="2" key="1">
    <citation type="journal article" date="2014" name="FEMS Microbiol. Lett.">
        <title>Draft Genomic DNA Sequence of the Facultatively Methylotrophic Bacterium Acidomonas methanolica type strain MB58.</title>
        <authorList>
            <person name="Higashiura N."/>
            <person name="Hadano H."/>
            <person name="Hirakawa H."/>
            <person name="Matsutani M."/>
            <person name="Takabe S."/>
            <person name="Matsushita K."/>
            <person name="Azuma Y."/>
        </authorList>
    </citation>
    <scope>NUCLEOTIDE SEQUENCE [LARGE SCALE GENOMIC DNA]</scope>
    <source>
        <strain evidence="2">MB58</strain>
    </source>
</reference>
<comment type="caution">
    <text evidence="1">The sequence shown here is derived from an EMBL/GenBank/DDBJ whole genome shotgun (WGS) entry which is preliminary data.</text>
</comment>
<accession>A0A023D384</accession>
<dbReference type="Proteomes" id="UP000019760">
    <property type="component" value="Unassembled WGS sequence"/>
</dbReference>
<keyword evidence="2" id="KW-1185">Reference proteome</keyword>
<name>A0A023D384_ACIMT</name>
<evidence type="ECO:0000313" key="2">
    <source>
        <dbReference type="Proteomes" id="UP000019760"/>
    </source>
</evidence>
<gene>
    <name evidence="1" type="ORF">Amme_031_006</name>
</gene>
<dbReference type="EMBL" id="BAND01000031">
    <property type="protein sequence ID" value="GAJ28544.1"/>
    <property type="molecule type" value="Genomic_DNA"/>
</dbReference>
<reference evidence="1 2" key="2">
    <citation type="journal article" date="2014" name="FEMS Microbiol. Lett.">
        <title>Draft genomic DNA sequence of the facultatively methylotrophic bacterium Acidomonas methanolica type strain MB58.</title>
        <authorList>
            <person name="Higashiura N."/>
            <person name="Hadano H."/>
            <person name="Hirakawa H."/>
            <person name="Matsutani M."/>
            <person name="Takabe S."/>
            <person name="Matsushita K."/>
            <person name="Azuma Y."/>
        </authorList>
    </citation>
    <scope>NUCLEOTIDE SEQUENCE [LARGE SCALE GENOMIC DNA]</scope>
    <source>
        <strain evidence="1 2">MB58</strain>
    </source>
</reference>
<proteinExistence type="predicted"/>